<evidence type="ECO:0000313" key="11">
    <source>
        <dbReference type="Proteomes" id="UP000271426"/>
    </source>
</evidence>
<keyword evidence="6 8" id="KW-1133">Transmembrane helix</keyword>
<feature type="domain" description="ABC transmembrane type-1" evidence="9">
    <location>
        <begin position="47"/>
        <end position="260"/>
    </location>
</feature>
<proteinExistence type="inferred from homology"/>
<dbReference type="AlphaFoldDB" id="A0A3G6ITJ8"/>
<feature type="transmembrane region" description="Helical" evidence="8">
    <location>
        <begin position="240"/>
        <end position="260"/>
    </location>
</feature>
<sequence length="270" mass="28752">MPFFIFVTAFLVLPIIANINRSFQDASGNYTLDTLELAMSAENKQAFVLTIQLSVVTAVIGGLIGLIVAWALSSAKGPKWLRSMVRSFSALASQAGGVQLAYAFVALAGTQGLLTSAIRKIAPNIADAYTLTSFWGVAVVYLYFQIPLMVILILPAIGGMKAEWPTAAASLGATTWQYLRDIALPILWPPIAGASLLLFANAFAAYATAYALAGGSLNLVPILIGFMISGNVLLDPGLAAALVTWMMLIIVVAMGLRLLLVKRSSRWLNK</sequence>
<evidence type="ECO:0000256" key="7">
    <source>
        <dbReference type="ARBA" id="ARBA00023136"/>
    </source>
</evidence>
<protein>
    <submittedName>
        <fullName evidence="10">Spermidine/putrescine ABC transporter membrane protein</fullName>
    </submittedName>
</protein>
<dbReference type="InterPro" id="IPR035906">
    <property type="entry name" value="MetI-like_sf"/>
</dbReference>
<reference evidence="10 11" key="1">
    <citation type="submission" date="2018-11" db="EMBL/GenBank/DDBJ databases">
        <authorList>
            <person name="Kleinhagauer T."/>
            <person name="Glaeser S.P."/>
            <person name="Spergser J."/>
            <person name="Ruckert C."/>
            <person name="Kaempfer P."/>
            <person name="Busse H.-J."/>
        </authorList>
    </citation>
    <scope>NUCLEOTIDE SEQUENCE [LARGE SCALE GENOMIC DNA]</scope>
    <source>
        <strain evidence="10 11">812CH</strain>
    </source>
</reference>
<evidence type="ECO:0000256" key="8">
    <source>
        <dbReference type="RuleBase" id="RU363032"/>
    </source>
</evidence>
<dbReference type="EMBL" id="CP033898">
    <property type="protein sequence ID" value="AZA09045.1"/>
    <property type="molecule type" value="Genomic_DNA"/>
</dbReference>
<keyword evidence="5 8" id="KW-0812">Transmembrane</keyword>
<dbReference type="Pfam" id="PF00528">
    <property type="entry name" value="BPD_transp_1"/>
    <property type="match status" value="1"/>
</dbReference>
<gene>
    <name evidence="10" type="ORF">CPPEL_04590</name>
</gene>
<comment type="subcellular location">
    <subcellularLocation>
        <location evidence="1 8">Cell membrane</location>
        <topology evidence="1 8">Multi-pass membrane protein</topology>
    </subcellularLocation>
</comment>
<evidence type="ECO:0000256" key="5">
    <source>
        <dbReference type="ARBA" id="ARBA00022692"/>
    </source>
</evidence>
<evidence type="ECO:0000313" key="10">
    <source>
        <dbReference type="EMBL" id="AZA09045.1"/>
    </source>
</evidence>
<dbReference type="Proteomes" id="UP000271426">
    <property type="component" value="Chromosome"/>
</dbReference>
<feature type="transmembrane region" description="Helical" evidence="8">
    <location>
        <begin position="134"/>
        <end position="155"/>
    </location>
</feature>
<organism evidence="10 11">
    <name type="scientific">Corynebacterium pseudopelargi</name>
    <dbReference type="NCBI Taxonomy" id="2080757"/>
    <lineage>
        <taxon>Bacteria</taxon>
        <taxon>Bacillati</taxon>
        <taxon>Actinomycetota</taxon>
        <taxon>Actinomycetes</taxon>
        <taxon>Mycobacteriales</taxon>
        <taxon>Corynebacteriaceae</taxon>
        <taxon>Corynebacterium</taxon>
    </lineage>
</organism>
<accession>A0A3G6ITJ8</accession>
<keyword evidence="11" id="KW-1185">Reference proteome</keyword>
<feature type="transmembrane region" description="Helical" evidence="8">
    <location>
        <begin position="91"/>
        <end position="114"/>
    </location>
</feature>
<dbReference type="PANTHER" id="PTHR42929">
    <property type="entry name" value="INNER MEMBRANE ABC TRANSPORTER PERMEASE PROTEIN YDCU-RELATED-RELATED"/>
    <property type="match status" value="1"/>
</dbReference>
<dbReference type="GO" id="GO:0055085">
    <property type="term" value="P:transmembrane transport"/>
    <property type="evidence" value="ECO:0007669"/>
    <property type="project" value="InterPro"/>
</dbReference>
<evidence type="ECO:0000256" key="3">
    <source>
        <dbReference type="ARBA" id="ARBA00022448"/>
    </source>
</evidence>
<evidence type="ECO:0000256" key="2">
    <source>
        <dbReference type="ARBA" id="ARBA00007069"/>
    </source>
</evidence>
<evidence type="ECO:0000256" key="6">
    <source>
        <dbReference type="ARBA" id="ARBA00022989"/>
    </source>
</evidence>
<keyword evidence="3 8" id="KW-0813">Transport</keyword>
<dbReference type="CDD" id="cd06261">
    <property type="entry name" value="TM_PBP2"/>
    <property type="match status" value="1"/>
</dbReference>
<name>A0A3G6ITJ8_9CORY</name>
<keyword evidence="7 8" id="KW-0472">Membrane</keyword>
<evidence type="ECO:0000256" key="4">
    <source>
        <dbReference type="ARBA" id="ARBA00022475"/>
    </source>
</evidence>
<dbReference type="InterPro" id="IPR000515">
    <property type="entry name" value="MetI-like"/>
</dbReference>
<comment type="similarity">
    <text evidence="2">Belongs to the binding-protein-dependent transport system permease family. CysTW subfamily.</text>
</comment>
<dbReference type="SUPFAM" id="SSF161098">
    <property type="entry name" value="MetI-like"/>
    <property type="match status" value="1"/>
</dbReference>
<evidence type="ECO:0000259" key="9">
    <source>
        <dbReference type="PROSITE" id="PS50928"/>
    </source>
</evidence>
<dbReference type="PANTHER" id="PTHR42929:SF1">
    <property type="entry name" value="INNER MEMBRANE ABC TRANSPORTER PERMEASE PROTEIN YDCU-RELATED"/>
    <property type="match status" value="1"/>
</dbReference>
<dbReference type="Gene3D" id="1.10.3720.10">
    <property type="entry name" value="MetI-like"/>
    <property type="match status" value="1"/>
</dbReference>
<dbReference type="GO" id="GO:0005886">
    <property type="term" value="C:plasma membrane"/>
    <property type="evidence" value="ECO:0007669"/>
    <property type="project" value="UniProtKB-SubCell"/>
</dbReference>
<feature type="transmembrane region" description="Helical" evidence="8">
    <location>
        <begin position="216"/>
        <end position="234"/>
    </location>
</feature>
<keyword evidence="4" id="KW-1003">Cell membrane</keyword>
<dbReference type="PROSITE" id="PS50928">
    <property type="entry name" value="ABC_TM1"/>
    <property type="match status" value="1"/>
</dbReference>
<dbReference type="KEGG" id="cpso:CPPEL_04590"/>
<evidence type="ECO:0000256" key="1">
    <source>
        <dbReference type="ARBA" id="ARBA00004651"/>
    </source>
</evidence>
<feature type="transmembrane region" description="Helical" evidence="8">
    <location>
        <begin position="46"/>
        <end position="70"/>
    </location>
</feature>
<dbReference type="OrthoDB" id="8404154at2"/>